<dbReference type="OrthoDB" id="843225at2759"/>
<dbReference type="CDD" id="cd23659">
    <property type="entry name" value="USP_At3g01520-like"/>
    <property type="match status" value="1"/>
</dbReference>
<name>A0A163JNM1_ABSGL</name>
<dbReference type="InterPro" id="IPR006015">
    <property type="entry name" value="Universal_stress_UspA"/>
</dbReference>
<dbReference type="PANTHER" id="PTHR46100">
    <property type="entry name" value="IMP2'P"/>
    <property type="match status" value="1"/>
</dbReference>
<proteinExistence type="predicted"/>
<feature type="domain" description="UspA" evidence="2">
    <location>
        <begin position="181"/>
        <end position="322"/>
    </location>
</feature>
<dbReference type="EMBL" id="LT553376">
    <property type="protein sequence ID" value="SAM00652.1"/>
    <property type="molecule type" value="Genomic_DNA"/>
</dbReference>
<dbReference type="SUPFAM" id="SSF52402">
    <property type="entry name" value="Adenine nucleotide alpha hydrolases-like"/>
    <property type="match status" value="1"/>
</dbReference>
<dbReference type="InterPro" id="IPR014729">
    <property type="entry name" value="Rossmann-like_a/b/a_fold"/>
</dbReference>
<dbReference type="InterPro" id="IPR006016">
    <property type="entry name" value="UspA"/>
</dbReference>
<gene>
    <name evidence="3" type="primary">ABSGL_06368.1 scaffold 8296</name>
</gene>
<protein>
    <recommendedName>
        <fullName evidence="2">UspA domain-containing protein</fullName>
    </recommendedName>
</protein>
<dbReference type="Gene3D" id="3.40.50.620">
    <property type="entry name" value="HUPs"/>
    <property type="match status" value="1"/>
</dbReference>
<evidence type="ECO:0000313" key="4">
    <source>
        <dbReference type="Proteomes" id="UP000078561"/>
    </source>
</evidence>
<dbReference type="PRINTS" id="PR01438">
    <property type="entry name" value="UNVRSLSTRESS"/>
</dbReference>
<dbReference type="Proteomes" id="UP000078561">
    <property type="component" value="Unassembled WGS sequence"/>
</dbReference>
<feature type="compositionally biased region" description="Basic and acidic residues" evidence="1">
    <location>
        <begin position="17"/>
        <end position="38"/>
    </location>
</feature>
<keyword evidence="4" id="KW-1185">Reference proteome</keyword>
<reference evidence="3" key="1">
    <citation type="submission" date="2016-04" db="EMBL/GenBank/DDBJ databases">
        <authorList>
            <person name="Evans L.H."/>
            <person name="Alamgir A."/>
            <person name="Owens N."/>
            <person name="Weber N.D."/>
            <person name="Virtaneva K."/>
            <person name="Barbian K."/>
            <person name="Babar A."/>
            <person name="Rosenke K."/>
        </authorList>
    </citation>
    <scope>NUCLEOTIDE SEQUENCE [LARGE SCALE GENOMIC DNA]</scope>
    <source>
        <strain evidence="3">CBS 101.48</strain>
    </source>
</reference>
<evidence type="ECO:0000259" key="2">
    <source>
        <dbReference type="Pfam" id="PF00582"/>
    </source>
</evidence>
<evidence type="ECO:0000256" key="1">
    <source>
        <dbReference type="SAM" id="MobiDB-lite"/>
    </source>
</evidence>
<organism evidence="3">
    <name type="scientific">Absidia glauca</name>
    <name type="common">Pin mould</name>
    <dbReference type="NCBI Taxonomy" id="4829"/>
    <lineage>
        <taxon>Eukaryota</taxon>
        <taxon>Fungi</taxon>
        <taxon>Fungi incertae sedis</taxon>
        <taxon>Mucoromycota</taxon>
        <taxon>Mucoromycotina</taxon>
        <taxon>Mucoromycetes</taxon>
        <taxon>Mucorales</taxon>
        <taxon>Cunninghamellaceae</taxon>
        <taxon>Absidia</taxon>
    </lineage>
</organism>
<sequence>MASTMDLDSLLAQEIEALNKDTPEDRKVREAVILDRPDPNAFDYDSSSSDEEDDSRGRRLHFLRFKRSQSPHHHHRGPYYRSYAPGSDDYEDDLSIRDPQLYEITEKNRFIDYGETTTTSVATEPTTNEGKKQDGHRTHHRPDELVFSDIPVTITQPDQIHVQFEYGMAPDMETTSKKKSRKYLMACDFGEESVYAMEWAMGSLLRSGDVIHIVSVIGLEDDLDDMDDDEKYRLWQELDRNSKSLISKVKSILGQLLLFNIKINLYSMAGSSRKSIMSLIRTLPLTMVVCGSRGRRALKGMFMGGVSTYLVQKSPVPVSVVRPQKKKKKDTKKHAGAQKLSQSVRDGQLIVDEMEEVRTPSINSHDGY</sequence>
<evidence type="ECO:0000313" key="3">
    <source>
        <dbReference type="EMBL" id="SAM00652.1"/>
    </source>
</evidence>
<dbReference type="InParanoid" id="A0A163JNM1"/>
<feature type="region of interest" description="Disordered" evidence="1">
    <location>
        <begin position="320"/>
        <end position="347"/>
    </location>
</feature>
<dbReference type="OMA" id="NIKIVVY"/>
<dbReference type="AlphaFoldDB" id="A0A163JNM1"/>
<feature type="compositionally biased region" description="Basic residues" evidence="1">
    <location>
        <begin position="58"/>
        <end position="78"/>
    </location>
</feature>
<accession>A0A163JNM1</accession>
<feature type="compositionally biased region" description="Basic residues" evidence="1">
    <location>
        <begin position="323"/>
        <end position="336"/>
    </location>
</feature>
<feature type="region of interest" description="Disordered" evidence="1">
    <location>
        <begin position="17"/>
        <end position="92"/>
    </location>
</feature>
<dbReference type="STRING" id="4829.A0A163JNM1"/>
<dbReference type="Pfam" id="PF00582">
    <property type="entry name" value="Usp"/>
    <property type="match status" value="1"/>
</dbReference>
<dbReference type="PANTHER" id="PTHR46100:SF4">
    <property type="entry name" value="USPA DOMAIN-CONTAINING PROTEIN"/>
    <property type="match status" value="1"/>
</dbReference>